<dbReference type="AlphaFoldDB" id="A0A5C7FJ23"/>
<evidence type="ECO:0000313" key="1">
    <source>
        <dbReference type="EMBL" id="TXF86314.1"/>
    </source>
</evidence>
<organism evidence="1 2">
    <name type="scientific">Neolewinella aurantiaca</name>
    <dbReference type="NCBI Taxonomy" id="2602767"/>
    <lineage>
        <taxon>Bacteria</taxon>
        <taxon>Pseudomonadati</taxon>
        <taxon>Bacteroidota</taxon>
        <taxon>Saprospiria</taxon>
        <taxon>Saprospirales</taxon>
        <taxon>Lewinellaceae</taxon>
        <taxon>Neolewinella</taxon>
    </lineage>
</organism>
<keyword evidence="2" id="KW-1185">Reference proteome</keyword>
<dbReference type="GO" id="GO:0004519">
    <property type="term" value="F:endonuclease activity"/>
    <property type="evidence" value="ECO:0007669"/>
    <property type="project" value="UniProtKB-KW"/>
</dbReference>
<name>A0A5C7FJ23_9BACT</name>
<comment type="caution">
    <text evidence="1">The sequence shown here is derived from an EMBL/GenBank/DDBJ whole genome shotgun (WGS) entry which is preliminary data.</text>
</comment>
<dbReference type="EMBL" id="VOXD01000040">
    <property type="protein sequence ID" value="TXF86314.1"/>
    <property type="molecule type" value="Genomic_DNA"/>
</dbReference>
<keyword evidence="1" id="KW-0540">Nuclease</keyword>
<keyword evidence="1" id="KW-0255">Endonuclease</keyword>
<reference evidence="1 2" key="1">
    <citation type="submission" date="2019-08" db="EMBL/GenBank/DDBJ databases">
        <title>Lewinella sp. strain SSH13 Genome sequencing and assembly.</title>
        <authorList>
            <person name="Kim I."/>
        </authorList>
    </citation>
    <scope>NUCLEOTIDE SEQUENCE [LARGE SCALE GENOMIC DNA]</scope>
    <source>
        <strain evidence="1 2">SSH13</strain>
    </source>
</reference>
<dbReference type="InterPro" id="IPR003615">
    <property type="entry name" value="HNH_nuc"/>
</dbReference>
<dbReference type="OrthoDB" id="1072451at2"/>
<keyword evidence="1" id="KW-0378">Hydrolase</keyword>
<accession>A0A5C7FJ23</accession>
<evidence type="ECO:0000313" key="2">
    <source>
        <dbReference type="Proteomes" id="UP000321907"/>
    </source>
</evidence>
<gene>
    <name evidence="1" type="ORF">FUA23_19540</name>
</gene>
<dbReference type="RefSeq" id="WP_147932461.1">
    <property type="nucleotide sequence ID" value="NZ_VOXD01000040.1"/>
</dbReference>
<dbReference type="CDD" id="cd00085">
    <property type="entry name" value="HNHc"/>
    <property type="match status" value="1"/>
</dbReference>
<sequence>MDKKNEFTDFSEGKAAKFLEKKHGLVFNLTEPELELVDNLKIDRKNVEELSNGAFTYSNGDEQVLLFWYTRKRYIPKNGKPKSWPVYHIVNCRTMQEYSRFAQANKMPVTIMDRGQPVSRELVLCKNCRNEIFQKNFFTRYGSVSERWYDVVLTIVENTPPEEMVYLSNGYAALWPQISTAYRESVGWYCESPDCRICLSEPDQRNFLHTHHLKGTKNNRRENLQALCFLCHALEHEEKMMRGKGSFKVESFVDLFRSKLSLGKVARFDQFIKDRNNKFA</sequence>
<dbReference type="Proteomes" id="UP000321907">
    <property type="component" value="Unassembled WGS sequence"/>
</dbReference>
<proteinExistence type="predicted"/>
<protein>
    <submittedName>
        <fullName evidence="1">HNH endonuclease</fullName>
    </submittedName>
</protein>